<dbReference type="GO" id="GO:0003723">
    <property type="term" value="F:RNA binding"/>
    <property type="evidence" value="ECO:0007669"/>
    <property type="project" value="InterPro"/>
</dbReference>
<feature type="signal peptide" evidence="3">
    <location>
        <begin position="1"/>
        <end position="18"/>
    </location>
</feature>
<dbReference type="Proteomes" id="UP000024376">
    <property type="component" value="Unassembled WGS sequence"/>
</dbReference>
<dbReference type="Gene3D" id="3.10.450.30">
    <property type="entry name" value="Microbial ribonucleases"/>
    <property type="match status" value="1"/>
</dbReference>
<keyword evidence="3" id="KW-0732">Signal</keyword>
<accession>A0A024SHJ1</accession>
<dbReference type="AlphaFoldDB" id="A0A024SHJ1"/>
<gene>
    <name evidence="4" type="ORF">M419DRAFT_33526</name>
</gene>
<evidence type="ECO:0008006" key="6">
    <source>
        <dbReference type="Google" id="ProtNLM"/>
    </source>
</evidence>
<dbReference type="OrthoDB" id="4873793at2759"/>
<dbReference type="KEGG" id="trr:M419DRAFT_33526"/>
<dbReference type="EMBL" id="KI911141">
    <property type="protein sequence ID" value="ETS04758.1"/>
    <property type="molecule type" value="Genomic_DNA"/>
</dbReference>
<evidence type="ECO:0000256" key="3">
    <source>
        <dbReference type="SAM" id="SignalP"/>
    </source>
</evidence>
<organism evidence="4 5">
    <name type="scientific">Hypocrea jecorina (strain ATCC 56765 / BCRC 32924 / NRRL 11460 / Rut C-30)</name>
    <name type="common">Trichoderma reesei</name>
    <dbReference type="NCBI Taxonomy" id="1344414"/>
    <lineage>
        <taxon>Eukaryota</taxon>
        <taxon>Fungi</taxon>
        <taxon>Dikarya</taxon>
        <taxon>Ascomycota</taxon>
        <taxon>Pezizomycotina</taxon>
        <taxon>Sordariomycetes</taxon>
        <taxon>Hypocreomycetidae</taxon>
        <taxon>Hypocreales</taxon>
        <taxon>Hypocreaceae</taxon>
        <taxon>Trichoderma</taxon>
    </lineage>
</organism>
<evidence type="ECO:0000313" key="5">
    <source>
        <dbReference type="Proteomes" id="UP000024376"/>
    </source>
</evidence>
<keyword evidence="1" id="KW-0540">Nuclease</keyword>
<dbReference type="SUPFAM" id="SSF53933">
    <property type="entry name" value="Microbial ribonucleases"/>
    <property type="match status" value="1"/>
</dbReference>
<feature type="chain" id="PRO_5001533932" description="SSCRP protein" evidence="3">
    <location>
        <begin position="19"/>
        <end position="133"/>
    </location>
</feature>
<dbReference type="InterPro" id="IPR016191">
    <property type="entry name" value="Ribonuclease/ribotoxin"/>
</dbReference>
<dbReference type="GO" id="GO:0016787">
    <property type="term" value="F:hydrolase activity"/>
    <property type="evidence" value="ECO:0007669"/>
    <property type="project" value="UniProtKB-KW"/>
</dbReference>
<dbReference type="HOGENOM" id="CLU_1917332_0_0_1"/>
<dbReference type="GO" id="GO:0004540">
    <property type="term" value="F:RNA nuclease activity"/>
    <property type="evidence" value="ECO:0007669"/>
    <property type="project" value="InterPro"/>
</dbReference>
<evidence type="ECO:0000256" key="1">
    <source>
        <dbReference type="ARBA" id="ARBA00022722"/>
    </source>
</evidence>
<protein>
    <recommendedName>
        <fullName evidence="6">SSCRP protein</fullName>
    </recommendedName>
</protein>
<evidence type="ECO:0000256" key="2">
    <source>
        <dbReference type="ARBA" id="ARBA00022801"/>
    </source>
</evidence>
<sequence>MKPLSCIAALLAASGASAKVTNLPKKDVVCGNIRAFKPSDVEAAGNAALQHKDNPIGARKYPHIYHFNRPDCGTELWGYPLLWTFPYSGGDPLLSRAIFTFVQEGGELVARYCGTYAHKTRPDDKDFYQCKDS</sequence>
<proteinExistence type="predicted"/>
<reference evidence="5" key="1">
    <citation type="journal article" date="2013" name="Ind. Biotechnol.">
        <title>Comparative genomics analysis of Trichoderma reesei strains.</title>
        <authorList>
            <person name="Koike H."/>
            <person name="Aerts A."/>
            <person name="LaButti K."/>
            <person name="Grigoriev I.V."/>
            <person name="Baker S.E."/>
        </authorList>
    </citation>
    <scope>NUCLEOTIDE SEQUENCE [LARGE SCALE GENOMIC DNA]</scope>
    <source>
        <strain evidence="5">ATCC 56765 / BCRC 32924 / NRRL 11460 / Rut C-30</strain>
    </source>
</reference>
<evidence type="ECO:0000313" key="4">
    <source>
        <dbReference type="EMBL" id="ETS04758.1"/>
    </source>
</evidence>
<keyword evidence="2" id="KW-0378">Hydrolase</keyword>
<name>A0A024SHJ1_HYPJR</name>